<evidence type="ECO:0000313" key="8">
    <source>
        <dbReference type="Proteomes" id="UP001597045"/>
    </source>
</evidence>
<dbReference type="Pfam" id="PF02518">
    <property type="entry name" value="HATPase_c"/>
    <property type="match status" value="1"/>
</dbReference>
<evidence type="ECO:0000256" key="3">
    <source>
        <dbReference type="ARBA" id="ARBA00022679"/>
    </source>
</evidence>
<accession>A0ABW3ME68</accession>
<proteinExistence type="predicted"/>
<evidence type="ECO:0000256" key="2">
    <source>
        <dbReference type="ARBA" id="ARBA00012438"/>
    </source>
</evidence>
<organism evidence="7 8">
    <name type="scientific">Kibdelosporangium lantanae</name>
    <dbReference type="NCBI Taxonomy" id="1497396"/>
    <lineage>
        <taxon>Bacteria</taxon>
        <taxon>Bacillati</taxon>
        <taxon>Actinomycetota</taxon>
        <taxon>Actinomycetes</taxon>
        <taxon>Pseudonocardiales</taxon>
        <taxon>Pseudonocardiaceae</taxon>
        <taxon>Kibdelosporangium</taxon>
    </lineage>
</organism>
<dbReference type="Proteomes" id="UP001597045">
    <property type="component" value="Unassembled WGS sequence"/>
</dbReference>
<keyword evidence="8" id="KW-1185">Reference proteome</keyword>
<comment type="caution">
    <text evidence="7">The sequence shown here is derived from an EMBL/GenBank/DDBJ whole genome shotgun (WGS) entry which is preliminary data.</text>
</comment>
<dbReference type="EMBL" id="JBHTIS010001902">
    <property type="protein sequence ID" value="MFD1048975.1"/>
    <property type="molecule type" value="Genomic_DNA"/>
</dbReference>
<keyword evidence="5" id="KW-0902">Two-component regulatory system</keyword>
<keyword evidence="4 7" id="KW-0418">Kinase</keyword>
<dbReference type="Gene3D" id="3.30.565.10">
    <property type="entry name" value="Histidine kinase-like ATPase, C-terminal domain"/>
    <property type="match status" value="1"/>
</dbReference>
<evidence type="ECO:0000313" key="7">
    <source>
        <dbReference type="EMBL" id="MFD1048975.1"/>
    </source>
</evidence>
<dbReference type="CDD" id="cd16917">
    <property type="entry name" value="HATPase_UhpB-NarQ-NarX-like"/>
    <property type="match status" value="1"/>
</dbReference>
<comment type="catalytic activity">
    <reaction evidence="1">
        <text>ATP + protein L-histidine = ADP + protein N-phospho-L-histidine.</text>
        <dbReference type="EC" id="2.7.13.3"/>
    </reaction>
</comment>
<dbReference type="PANTHER" id="PTHR24421">
    <property type="entry name" value="NITRATE/NITRITE SENSOR PROTEIN NARX-RELATED"/>
    <property type="match status" value="1"/>
</dbReference>
<gene>
    <name evidence="7" type="ORF">ACFQ1S_27280</name>
</gene>
<keyword evidence="3" id="KW-0808">Transferase</keyword>
<dbReference type="PANTHER" id="PTHR24421:SF10">
    <property type="entry name" value="NITRATE_NITRITE SENSOR PROTEIN NARQ"/>
    <property type="match status" value="1"/>
</dbReference>
<dbReference type="InterPro" id="IPR036890">
    <property type="entry name" value="HATPase_C_sf"/>
</dbReference>
<evidence type="ECO:0000259" key="6">
    <source>
        <dbReference type="Pfam" id="PF02518"/>
    </source>
</evidence>
<dbReference type="InterPro" id="IPR050482">
    <property type="entry name" value="Sensor_HK_TwoCompSys"/>
</dbReference>
<evidence type="ECO:0000256" key="1">
    <source>
        <dbReference type="ARBA" id="ARBA00000085"/>
    </source>
</evidence>
<sequence length="115" mass="12327">MTSKFHSLTGNPCQVDVFGEADALPAEARLAVLRTAREALTNVRKHSPGASVTLTFHRRDSWCELEVVDSGGTPSSVTGNGYGLVGMRERAELIGGNLDTDRTDGGFRVRLQVPA</sequence>
<dbReference type="EC" id="2.7.13.3" evidence="2"/>
<evidence type="ECO:0000256" key="5">
    <source>
        <dbReference type="ARBA" id="ARBA00023012"/>
    </source>
</evidence>
<name>A0ABW3ME68_9PSEU</name>
<protein>
    <recommendedName>
        <fullName evidence="2">histidine kinase</fullName>
        <ecNumber evidence="2">2.7.13.3</ecNumber>
    </recommendedName>
</protein>
<dbReference type="SUPFAM" id="SSF55874">
    <property type="entry name" value="ATPase domain of HSP90 chaperone/DNA topoisomerase II/histidine kinase"/>
    <property type="match status" value="1"/>
</dbReference>
<reference evidence="8" key="1">
    <citation type="journal article" date="2019" name="Int. J. Syst. Evol. Microbiol.">
        <title>The Global Catalogue of Microorganisms (GCM) 10K type strain sequencing project: providing services to taxonomists for standard genome sequencing and annotation.</title>
        <authorList>
            <consortium name="The Broad Institute Genomics Platform"/>
            <consortium name="The Broad Institute Genome Sequencing Center for Infectious Disease"/>
            <person name="Wu L."/>
            <person name="Ma J."/>
        </authorList>
    </citation>
    <scope>NUCLEOTIDE SEQUENCE [LARGE SCALE GENOMIC DNA]</scope>
    <source>
        <strain evidence="8">JCM 31486</strain>
    </source>
</reference>
<dbReference type="GO" id="GO:0016301">
    <property type="term" value="F:kinase activity"/>
    <property type="evidence" value="ECO:0007669"/>
    <property type="project" value="UniProtKB-KW"/>
</dbReference>
<evidence type="ECO:0000256" key="4">
    <source>
        <dbReference type="ARBA" id="ARBA00022777"/>
    </source>
</evidence>
<dbReference type="InterPro" id="IPR003594">
    <property type="entry name" value="HATPase_dom"/>
</dbReference>
<feature type="domain" description="Histidine kinase/HSP90-like ATPase" evidence="6">
    <location>
        <begin position="32"/>
        <end position="114"/>
    </location>
</feature>